<gene>
    <name evidence="1" type="ordered locus">Dred_0335</name>
</gene>
<dbReference type="Proteomes" id="UP000001556">
    <property type="component" value="Chromosome"/>
</dbReference>
<accession>A4J1D0</accession>
<proteinExistence type="predicted"/>
<organism evidence="1 2">
    <name type="scientific">Desulforamulus reducens (strain ATCC BAA-1160 / DSM 100696 / MI-1)</name>
    <name type="common">Desulfotomaculum reducens</name>
    <dbReference type="NCBI Taxonomy" id="349161"/>
    <lineage>
        <taxon>Bacteria</taxon>
        <taxon>Bacillati</taxon>
        <taxon>Bacillota</taxon>
        <taxon>Clostridia</taxon>
        <taxon>Eubacteriales</taxon>
        <taxon>Peptococcaceae</taxon>
        <taxon>Desulforamulus</taxon>
    </lineage>
</organism>
<evidence type="ECO:0000313" key="2">
    <source>
        <dbReference type="Proteomes" id="UP000001556"/>
    </source>
</evidence>
<protein>
    <submittedName>
        <fullName evidence="1">Uncharacterized protein</fullName>
    </submittedName>
</protein>
<reference evidence="1 2" key="1">
    <citation type="submission" date="2007-03" db="EMBL/GenBank/DDBJ databases">
        <title>Complete sequence of Desulfotomaculum reducens MI-1.</title>
        <authorList>
            <consortium name="US DOE Joint Genome Institute"/>
            <person name="Copeland A."/>
            <person name="Lucas S."/>
            <person name="Lapidus A."/>
            <person name="Barry K."/>
            <person name="Detter J.C."/>
            <person name="Glavina del Rio T."/>
            <person name="Hammon N."/>
            <person name="Israni S."/>
            <person name="Dalin E."/>
            <person name="Tice H."/>
            <person name="Pitluck S."/>
            <person name="Sims D."/>
            <person name="Brettin T."/>
            <person name="Bruce D."/>
            <person name="Han C."/>
            <person name="Tapia R."/>
            <person name="Schmutz J."/>
            <person name="Larimer F."/>
            <person name="Land M."/>
            <person name="Hauser L."/>
            <person name="Kyrpides N."/>
            <person name="Kim E."/>
            <person name="Tebo B.M."/>
            <person name="Richardson P."/>
        </authorList>
    </citation>
    <scope>NUCLEOTIDE SEQUENCE [LARGE SCALE GENOMIC DNA]</scope>
    <source>
        <strain evidence="1 2">MI-1</strain>
    </source>
</reference>
<dbReference type="RefSeq" id="WP_011876721.1">
    <property type="nucleotide sequence ID" value="NC_009253.1"/>
</dbReference>
<keyword evidence="2" id="KW-1185">Reference proteome</keyword>
<dbReference type="HOGENOM" id="CLU_1575960_0_0_9"/>
<dbReference type="EMBL" id="CP000612">
    <property type="protein sequence ID" value="ABO48883.1"/>
    <property type="molecule type" value="Genomic_DNA"/>
</dbReference>
<dbReference type="AlphaFoldDB" id="A4J1D0"/>
<sequence>MDENIFIRILTMCFYYLSSPEDKNYLVNRMNPFLSKKRIQGSLTLNTLAKEAPLFSSAQKLLLMTYSHMYILLRDRNLLEDTSLKQIRQIFSVSEDFVAFYMRSMRRAHYRQWIHEDNLLECILNPCEDFRKWAEDTTFGAIQEGCRGYPEGTVLLAWRRNTAKGTGIL</sequence>
<name>A4J1D0_DESRM</name>
<evidence type="ECO:0000313" key="1">
    <source>
        <dbReference type="EMBL" id="ABO48883.1"/>
    </source>
</evidence>
<dbReference type="OrthoDB" id="3174166at2"/>
<dbReference type="KEGG" id="drm:Dred_0335"/>